<proteinExistence type="inferred from homology"/>
<comment type="similarity">
    <text evidence="3 11">Belongs to the peptidase M50B family.</text>
</comment>
<evidence type="ECO:0000256" key="6">
    <source>
        <dbReference type="ARBA" id="ARBA00022801"/>
    </source>
</evidence>
<evidence type="ECO:0000256" key="9">
    <source>
        <dbReference type="ARBA" id="ARBA00023049"/>
    </source>
</evidence>
<evidence type="ECO:0000256" key="2">
    <source>
        <dbReference type="ARBA" id="ARBA00004141"/>
    </source>
</evidence>
<dbReference type="Gene3D" id="2.30.42.10">
    <property type="match status" value="1"/>
</dbReference>
<evidence type="ECO:0000256" key="8">
    <source>
        <dbReference type="ARBA" id="ARBA00022989"/>
    </source>
</evidence>
<evidence type="ECO:0000313" key="14">
    <source>
        <dbReference type="Proteomes" id="UP000029628"/>
    </source>
</evidence>
<protein>
    <recommendedName>
        <fullName evidence="11">Zinc metalloprotease</fullName>
        <ecNumber evidence="11">3.4.24.-</ecNumber>
    </recommendedName>
</protein>
<dbReference type="Pfam" id="PF17820">
    <property type="entry name" value="PDZ_6"/>
    <property type="match status" value="1"/>
</dbReference>
<evidence type="ECO:0000256" key="7">
    <source>
        <dbReference type="ARBA" id="ARBA00022833"/>
    </source>
</evidence>
<dbReference type="InterPro" id="IPR004387">
    <property type="entry name" value="Pept_M50_Zn"/>
</dbReference>
<dbReference type="PANTHER" id="PTHR42837">
    <property type="entry name" value="REGULATOR OF SIGMA-E PROTEASE RSEP"/>
    <property type="match status" value="1"/>
</dbReference>
<dbReference type="InterPro" id="IPR036034">
    <property type="entry name" value="PDZ_sf"/>
</dbReference>
<dbReference type="PANTHER" id="PTHR42837:SF2">
    <property type="entry name" value="MEMBRANE METALLOPROTEASE ARASP2, CHLOROPLASTIC-RELATED"/>
    <property type="match status" value="1"/>
</dbReference>
<dbReference type="InterPro" id="IPR041489">
    <property type="entry name" value="PDZ_6"/>
</dbReference>
<dbReference type="EC" id="3.4.24.-" evidence="11"/>
<name>A0A096BZN4_9FIRM</name>
<dbReference type="GO" id="GO:0006508">
    <property type="term" value="P:proteolysis"/>
    <property type="evidence" value="ECO:0007669"/>
    <property type="project" value="UniProtKB-KW"/>
</dbReference>
<dbReference type="CDD" id="cd06163">
    <property type="entry name" value="S2P-M50_PDZ_RseP-like"/>
    <property type="match status" value="1"/>
</dbReference>
<evidence type="ECO:0000256" key="1">
    <source>
        <dbReference type="ARBA" id="ARBA00001947"/>
    </source>
</evidence>
<dbReference type="SUPFAM" id="SSF50156">
    <property type="entry name" value="PDZ domain-like"/>
    <property type="match status" value="1"/>
</dbReference>
<dbReference type="eggNOG" id="COG0750">
    <property type="taxonomic scope" value="Bacteria"/>
</dbReference>
<dbReference type="EMBL" id="JRNT01000005">
    <property type="protein sequence ID" value="KGF48212.1"/>
    <property type="molecule type" value="Genomic_DNA"/>
</dbReference>
<dbReference type="Pfam" id="PF02163">
    <property type="entry name" value="Peptidase_M50"/>
    <property type="match status" value="1"/>
</dbReference>
<feature type="transmembrane region" description="Helical" evidence="11">
    <location>
        <begin position="254"/>
        <end position="273"/>
    </location>
</feature>
<dbReference type="InterPro" id="IPR001478">
    <property type="entry name" value="PDZ"/>
</dbReference>
<comment type="subcellular location">
    <subcellularLocation>
        <location evidence="2">Membrane</location>
        <topology evidence="2">Multi-pass membrane protein</topology>
    </subcellularLocation>
</comment>
<keyword evidence="11" id="KW-0479">Metal-binding</keyword>
<dbReference type="SMART" id="SM00228">
    <property type="entry name" value="PDZ"/>
    <property type="match status" value="1"/>
</dbReference>
<keyword evidence="10 11" id="KW-0472">Membrane</keyword>
<keyword evidence="14" id="KW-1185">Reference proteome</keyword>
<keyword evidence="8 11" id="KW-1133">Transmembrane helix</keyword>
<dbReference type="RefSeq" id="WP_038151154.1">
    <property type="nucleotide sequence ID" value="NZ_JRNT01000005.1"/>
</dbReference>
<keyword evidence="5 11" id="KW-0812">Transmembrane</keyword>
<evidence type="ECO:0000259" key="12">
    <source>
        <dbReference type="SMART" id="SM00228"/>
    </source>
</evidence>
<gene>
    <name evidence="13" type="ORF">HMPREF0872_01070</name>
</gene>
<dbReference type="GO" id="GO:0016020">
    <property type="term" value="C:membrane"/>
    <property type="evidence" value="ECO:0007669"/>
    <property type="project" value="UniProtKB-SubCell"/>
</dbReference>
<evidence type="ECO:0000256" key="10">
    <source>
        <dbReference type="ARBA" id="ARBA00023136"/>
    </source>
</evidence>
<feature type="domain" description="PDZ" evidence="12">
    <location>
        <begin position="108"/>
        <end position="180"/>
    </location>
</feature>
<dbReference type="NCBIfam" id="TIGR00054">
    <property type="entry name" value="RIP metalloprotease RseP"/>
    <property type="match status" value="1"/>
</dbReference>
<dbReference type="AlphaFoldDB" id="A0A096BZN4"/>
<keyword evidence="4" id="KW-0645">Protease</keyword>
<keyword evidence="6 11" id="KW-0378">Hydrolase</keyword>
<feature type="transmembrane region" description="Helical" evidence="11">
    <location>
        <begin position="310"/>
        <end position="331"/>
    </location>
</feature>
<comment type="caution">
    <text evidence="13">The sequence shown here is derived from an EMBL/GenBank/DDBJ whole genome shotgun (WGS) entry which is preliminary data.</text>
</comment>
<dbReference type="GO" id="GO:0046872">
    <property type="term" value="F:metal ion binding"/>
    <property type="evidence" value="ECO:0007669"/>
    <property type="project" value="UniProtKB-KW"/>
</dbReference>
<evidence type="ECO:0000256" key="11">
    <source>
        <dbReference type="RuleBase" id="RU362031"/>
    </source>
</evidence>
<evidence type="ECO:0000256" key="5">
    <source>
        <dbReference type="ARBA" id="ARBA00022692"/>
    </source>
</evidence>
<dbReference type="GO" id="GO:0004222">
    <property type="term" value="F:metalloendopeptidase activity"/>
    <property type="evidence" value="ECO:0007669"/>
    <property type="project" value="InterPro"/>
</dbReference>
<reference evidence="13 14" key="1">
    <citation type="submission" date="2014-07" db="EMBL/GenBank/DDBJ databases">
        <authorList>
            <person name="McCorrison J."/>
            <person name="Sanka R."/>
            <person name="Torralba M."/>
            <person name="Gillis M."/>
            <person name="Haft D.H."/>
            <person name="Methe B."/>
            <person name="Sutton G."/>
            <person name="Nelson K.E."/>
        </authorList>
    </citation>
    <scope>NUCLEOTIDE SEQUENCE [LARGE SCALE GENOMIC DNA]</scope>
    <source>
        <strain evidence="13 14">DNF00314</strain>
    </source>
</reference>
<feature type="transmembrane region" description="Helical" evidence="11">
    <location>
        <begin position="5"/>
        <end position="24"/>
    </location>
</feature>
<sequence>MTTILATIFVFGIIVFIHEFGHFITAKASGMQVDEFAIGFGPALVKVRKGETLYSIRLIPLGGYNKIAGMTDEEELNERSFLNKSVWKRFIVIAAGAVFNFLLAIVLFFLVFLCVGQRQASNEPLVGSIASGSPAAIAHMQVDDRIISIGDKPIAAWTDIAKALEGKSKKVVTVVVKRGDIQESLSLIPVEQDGRVLIGIMQKPVYTSFSFGEAVTHSVTFTGHTIYDMLHGLWAMVTGQEKAELSGPIGVSKMAGEVAAISFASLVYFTAILSLNLGVINLLPLPVLDGGHLILLIIEGITGKKLPSKALQYIQMTGVALLLLLFLYTTISDISRL</sequence>
<keyword evidence="9 11" id="KW-0482">Metalloprotease</keyword>
<dbReference type="InterPro" id="IPR008915">
    <property type="entry name" value="Peptidase_M50"/>
</dbReference>
<dbReference type="Proteomes" id="UP000029628">
    <property type="component" value="Unassembled WGS sequence"/>
</dbReference>
<accession>A0A096BZN4</accession>
<evidence type="ECO:0000256" key="3">
    <source>
        <dbReference type="ARBA" id="ARBA00007931"/>
    </source>
</evidence>
<keyword evidence="7 11" id="KW-0862">Zinc</keyword>
<evidence type="ECO:0000313" key="13">
    <source>
        <dbReference type="EMBL" id="KGF48212.1"/>
    </source>
</evidence>
<comment type="cofactor">
    <cofactor evidence="1 11">
        <name>Zn(2+)</name>
        <dbReference type="ChEBI" id="CHEBI:29105"/>
    </cofactor>
</comment>
<organism evidence="13 14">
    <name type="scientific">Veillonella montpellierensis DNF00314</name>
    <dbReference type="NCBI Taxonomy" id="1401067"/>
    <lineage>
        <taxon>Bacteria</taxon>
        <taxon>Bacillati</taxon>
        <taxon>Bacillota</taxon>
        <taxon>Negativicutes</taxon>
        <taxon>Veillonellales</taxon>
        <taxon>Veillonellaceae</taxon>
        <taxon>Veillonella</taxon>
    </lineage>
</organism>
<feature type="transmembrane region" description="Helical" evidence="11">
    <location>
        <begin position="90"/>
        <end position="115"/>
    </location>
</feature>
<evidence type="ECO:0000256" key="4">
    <source>
        <dbReference type="ARBA" id="ARBA00022670"/>
    </source>
</evidence>